<evidence type="ECO:0000313" key="5">
    <source>
        <dbReference type="Proteomes" id="UP000763557"/>
    </source>
</evidence>
<sequence length="357" mass="37698">MAHEEMTRWRGFSHAELYAQLHSGPGAAASAVPAQRWTDMASIFATIDQDLTKAISDSKAEWQGQAATLAFAQLGDVVAWASRVGQNAASMRASVEQQADHVSQARANMPVPGENPTPQPDAATAPAAQVLALQSDHEPVERATSDAARRAYEVMQTYENDTAATMGGLSTFDEHVDTKAVVHVQHESQHVAVGAMPETETVLRTPTHGPRDGTAQVVSQASAEFFGVPADEPEVRARPIAGEPVTNGGGGGSAAAAPPPQRSSLIRRAPARNQASVDAHPAAPIAPATATTGNTVDRAASRRFGGEPLIPQQLADDAVEPPKRRRDRHEEEKITERVEGADAEVAPPVIGNGPYRP</sequence>
<dbReference type="InterPro" id="IPR038332">
    <property type="entry name" value="PPE_sf"/>
</dbReference>
<proteinExistence type="inferred from homology"/>
<organism evidence="4 5">
    <name type="scientific">Kibdelosporangium persicum</name>
    <dbReference type="NCBI Taxonomy" id="2698649"/>
    <lineage>
        <taxon>Bacteria</taxon>
        <taxon>Bacillati</taxon>
        <taxon>Actinomycetota</taxon>
        <taxon>Actinomycetes</taxon>
        <taxon>Pseudonocardiales</taxon>
        <taxon>Pseudonocardiaceae</taxon>
        <taxon>Kibdelosporangium</taxon>
    </lineage>
</organism>
<reference evidence="4 5" key="1">
    <citation type="submission" date="2020-01" db="EMBL/GenBank/DDBJ databases">
        <title>Kibdelosporangium persica a novel Actinomycetes from a hot desert in Iran.</title>
        <authorList>
            <person name="Safaei N."/>
            <person name="Zaburannyi N."/>
            <person name="Mueller R."/>
            <person name="Wink J."/>
        </authorList>
    </citation>
    <scope>NUCLEOTIDE SEQUENCE [LARGE SCALE GENOMIC DNA]</scope>
    <source>
        <strain evidence="4 5">4NS15</strain>
    </source>
</reference>
<dbReference type="RefSeq" id="WP_173127386.1">
    <property type="nucleotide sequence ID" value="NZ_CBCSGW010000015.1"/>
</dbReference>
<dbReference type="Pfam" id="PF00823">
    <property type="entry name" value="PPE"/>
    <property type="match status" value="1"/>
</dbReference>
<dbReference type="SUPFAM" id="SSF140459">
    <property type="entry name" value="PE/PPE dimer-like"/>
    <property type="match status" value="1"/>
</dbReference>
<feature type="compositionally biased region" description="Low complexity" evidence="2">
    <location>
        <begin position="279"/>
        <end position="292"/>
    </location>
</feature>
<dbReference type="InterPro" id="IPR000030">
    <property type="entry name" value="PPE_dom"/>
</dbReference>
<evidence type="ECO:0000256" key="2">
    <source>
        <dbReference type="SAM" id="MobiDB-lite"/>
    </source>
</evidence>
<dbReference type="EMBL" id="JAAATY010000004">
    <property type="protein sequence ID" value="NRN64739.1"/>
    <property type="molecule type" value="Genomic_DNA"/>
</dbReference>
<feature type="region of interest" description="Disordered" evidence="2">
    <location>
        <begin position="92"/>
        <end position="125"/>
    </location>
</feature>
<feature type="domain" description="PPE" evidence="3">
    <location>
        <begin position="19"/>
        <end position="165"/>
    </location>
</feature>
<evidence type="ECO:0000313" key="4">
    <source>
        <dbReference type="EMBL" id="NRN64739.1"/>
    </source>
</evidence>
<evidence type="ECO:0000256" key="1">
    <source>
        <dbReference type="ARBA" id="ARBA00010652"/>
    </source>
</evidence>
<evidence type="ECO:0000259" key="3">
    <source>
        <dbReference type="Pfam" id="PF00823"/>
    </source>
</evidence>
<name>A0ABX2F0T4_9PSEU</name>
<feature type="compositionally biased region" description="Basic and acidic residues" evidence="2">
    <location>
        <begin position="328"/>
        <end position="340"/>
    </location>
</feature>
<dbReference type="Gene3D" id="1.20.1260.20">
    <property type="entry name" value="PPE superfamily"/>
    <property type="match status" value="1"/>
</dbReference>
<accession>A0ABX2F0T4</accession>
<dbReference type="Proteomes" id="UP000763557">
    <property type="component" value="Unassembled WGS sequence"/>
</dbReference>
<feature type="region of interest" description="Disordered" evidence="2">
    <location>
        <begin position="240"/>
        <end position="357"/>
    </location>
</feature>
<keyword evidence="5" id="KW-1185">Reference proteome</keyword>
<comment type="caution">
    <text evidence="4">The sequence shown here is derived from an EMBL/GenBank/DDBJ whole genome shotgun (WGS) entry which is preliminary data.</text>
</comment>
<comment type="similarity">
    <text evidence="1">Belongs to the mycobacterial PPE family.</text>
</comment>
<protein>
    <submittedName>
        <fullName evidence="4">PPE domain-containing protein</fullName>
    </submittedName>
</protein>
<feature type="compositionally biased region" description="Polar residues" evidence="2">
    <location>
        <begin position="92"/>
        <end position="101"/>
    </location>
</feature>
<gene>
    <name evidence="4" type="ORF">GC106_19450</name>
</gene>